<evidence type="ECO:0000256" key="1">
    <source>
        <dbReference type="SAM" id="MobiDB-lite"/>
    </source>
</evidence>
<accession>A0A226E2C1</accession>
<evidence type="ECO:0000256" key="2">
    <source>
        <dbReference type="SAM" id="SignalP"/>
    </source>
</evidence>
<sequence>MVDKSCWVILLSIFVLLATCTPWEVKGLELCDFSNICTGGNLSEYSESWFEPRKQYNYVLNTSQRITVVSHRLRQGISLEDSQTIYLRGLVSITRRTGAEACAIDVVISNLTVSYVNIDTNIDVTSPFKDSIHAAYALPGSTNTDVSQNICLSHKDQWKDNLVRSIVSAININKNVLTIVEKLNELDLHSEPAQPTTYPSRMTLYGRSSAKELRGFRFLTSPGMPNDGLPPHKDVSPASDVDTNSVSYSDILNFVEEKDKFPQYGFQTFAVKCNNTNFGPGVTIEQFNGKEEQINIGGSQMVTNITTHTMLTLLNVEKIVSTSFSAGDLEKSETLFWAPLKWDVTPPKATNDSEPINHFLAALSEICKLNGNSDTVEFVEKMRKLASVMPTHILREGEDLIQKMTHCSTGLDLYYSVLASCQSDDTVEFVVEHFLSGGGNPGIFKGFMWSSMLMPSTLPEEEPYAGSRAVSAVTQLFHNREQLAWKVDEKNLLLAMVGFLKKIRTKDALRDTNFNTILTQYIETLDGFIAQDSVDIGTRLEARKLVDALLEERGLNYVSTKTTCSQMAGSNVYHLLKCLGSCQPILSQLLESVTLTDVQVLAYISMRKCPDFVTRWKPVLAKFLENEGADEEVKKFIIHHSHVINDPILSGSSSADPEPSKVGRTWYRNLEVVGHSEYSISNYSYSWLIELNVVMGMDSLPRMIRIDLAYWSIYGMDRFYETELLRSSSENSSNPGKFDIYYTHRESGDITVGTRMFSLDFPKMLEKLQEYKSKLNDKSESDRSGILALIKAKIDKLFENREIRILKTILLENRIQQFPTMSGLAFKSGIQFDGAISFNYKSSVSWKNNEFFSIFEINLTFTLERTETATLGFGHNENIGYEVGAHNSFTFNFGVNVTTQDDQRTILTKLIFSPPQDGDDDENKVFFKNDLKFLKLSRIQYVDSYTSVRKSDHVWNSENYDYIFNKTTSDRTVELVHGLALLDKGKYIDKWIKFEKPNPFYYSRETTCSLPNIFIRLKLSVGMKLAQGMSEKSLRLAAIVGRTEAGVELFLKHNRLKTDKAPYVIARRKRNALKIPNAGVEVNDPWSHKIYEFGVKGWHRTGTSSSNVAGVTPTVQGALIFVEKELFSTWVMLDSDGILPVLDSKLNLSFSTRRNVTRSIKVNQAHAVIPVASGDVTKLNFDITNERLIGSVTVLGEQFSTNNPHISEDGSVNYVKLHSGFAQISHRGNGSSSSLLAAEYTGFEINDGFVENISDVKSSLKRCNIFGTIESSTIPLIHTNFDYWLNVSNDLNTTASLDMQPIHFPAYHLNARCSMVGQNVSLETSLGHDAWVNISKGEFCSDLSGGVECRHVIEMNMERGIVVYSSHWDWTYPRFEQSGSHDYTNMAFINFRKLNRATDSGYECNVAFNMTDFANSLEARMTYNGTFVNQPTGPKYSWNGNYVAETFVQNHFVTATTVRELQGELKEESLKEPISIYYHDDSGVFLLKRKTIFLINDTNNVYVDLNLSYDFTEDRDDKVQLVSASLMTKDYVTVKLDATPAKIAAMTEVIPLDFNVNVNLVWSEKTSDKGGDDISSFKGSITSFSLQNPRLRYVALETENELEDFPVTKSIQNVLEGVNLPLWSNVRIFSKTYLRIKSISQKVTLAVTFFPDEKIPTPALFLEWVLPTADKFLIQVKKQFVYAHVKDRDVKLSDSATATPCLVLGHWIKMDQPGYESFSSDMLLKTYYLQKKPTADGKFKQLYDVDAIFNYSLHHHEFFVPYFDTHFRLNGNLKITQDGSGTENDESNSNDNSSPKRWDEFSMSSFSNKLEARNPQ</sequence>
<organism evidence="3 4">
    <name type="scientific">Folsomia candida</name>
    <name type="common">Springtail</name>
    <dbReference type="NCBI Taxonomy" id="158441"/>
    <lineage>
        <taxon>Eukaryota</taxon>
        <taxon>Metazoa</taxon>
        <taxon>Ecdysozoa</taxon>
        <taxon>Arthropoda</taxon>
        <taxon>Hexapoda</taxon>
        <taxon>Collembola</taxon>
        <taxon>Entomobryomorpha</taxon>
        <taxon>Isotomoidea</taxon>
        <taxon>Isotomidae</taxon>
        <taxon>Proisotominae</taxon>
        <taxon>Folsomia</taxon>
    </lineage>
</organism>
<keyword evidence="4" id="KW-1185">Reference proteome</keyword>
<keyword evidence="2" id="KW-0732">Signal</keyword>
<feature type="signal peptide" evidence="2">
    <location>
        <begin position="1"/>
        <end position="20"/>
    </location>
</feature>
<proteinExistence type="predicted"/>
<gene>
    <name evidence="3" type="ORF">Fcan01_12980</name>
</gene>
<dbReference type="EMBL" id="LNIX01000007">
    <property type="protein sequence ID" value="OXA51430.1"/>
    <property type="molecule type" value="Genomic_DNA"/>
</dbReference>
<name>A0A226E2C1_FOLCA</name>
<evidence type="ECO:0000313" key="4">
    <source>
        <dbReference type="Proteomes" id="UP000198287"/>
    </source>
</evidence>
<evidence type="ECO:0008006" key="5">
    <source>
        <dbReference type="Google" id="ProtNLM"/>
    </source>
</evidence>
<feature type="region of interest" description="Disordered" evidence="1">
    <location>
        <begin position="1777"/>
        <end position="1816"/>
    </location>
</feature>
<dbReference type="Proteomes" id="UP000198287">
    <property type="component" value="Unassembled WGS sequence"/>
</dbReference>
<protein>
    <recommendedName>
        <fullName evidence="5">Apolipophorin</fullName>
    </recommendedName>
</protein>
<feature type="chain" id="PRO_5012623948" description="Apolipophorin" evidence="2">
    <location>
        <begin position="21"/>
        <end position="1816"/>
    </location>
</feature>
<evidence type="ECO:0000313" key="3">
    <source>
        <dbReference type="EMBL" id="OXA51430.1"/>
    </source>
</evidence>
<reference evidence="3 4" key="1">
    <citation type="submission" date="2015-12" db="EMBL/GenBank/DDBJ databases">
        <title>The genome of Folsomia candida.</title>
        <authorList>
            <person name="Faddeeva A."/>
            <person name="Derks M.F."/>
            <person name="Anvar Y."/>
            <person name="Smit S."/>
            <person name="Van Straalen N."/>
            <person name="Roelofs D."/>
        </authorList>
    </citation>
    <scope>NUCLEOTIDE SEQUENCE [LARGE SCALE GENOMIC DNA]</scope>
    <source>
        <strain evidence="3 4">VU population</strain>
        <tissue evidence="3">Whole body</tissue>
    </source>
</reference>
<comment type="caution">
    <text evidence="3">The sequence shown here is derived from an EMBL/GenBank/DDBJ whole genome shotgun (WGS) entry which is preliminary data.</text>
</comment>